<dbReference type="STRING" id="487316.BEN76_15905"/>
<dbReference type="eggNOG" id="COG3660">
    <property type="taxonomic scope" value="Bacteria"/>
</dbReference>
<dbReference type="AlphaFoldDB" id="A0A1P8EMG8"/>
<proteinExistence type="predicted"/>
<dbReference type="Proteomes" id="UP000185674">
    <property type="component" value="Chromosome"/>
</dbReference>
<protein>
    <submittedName>
        <fullName evidence="1">Nucleoside-diphosphate sugar epimerase</fullName>
    </submittedName>
</protein>
<dbReference type="RefSeq" id="WP_076033494.1">
    <property type="nucleotide sequence ID" value="NZ_CP016896.1"/>
</dbReference>
<dbReference type="KEGG" id="asol:BEN76_15905"/>
<dbReference type="InterPro" id="IPR009367">
    <property type="entry name" value="Elm1-like"/>
</dbReference>
<organism evidence="1 2">
    <name type="scientific">Acinetobacter soli</name>
    <dbReference type="NCBI Taxonomy" id="487316"/>
    <lineage>
        <taxon>Bacteria</taxon>
        <taxon>Pseudomonadati</taxon>
        <taxon>Pseudomonadota</taxon>
        <taxon>Gammaproteobacteria</taxon>
        <taxon>Moraxellales</taxon>
        <taxon>Moraxellaceae</taxon>
        <taxon>Acinetobacter</taxon>
    </lineage>
</organism>
<evidence type="ECO:0000313" key="2">
    <source>
        <dbReference type="Proteomes" id="UP000185674"/>
    </source>
</evidence>
<dbReference type="EMBL" id="CP016896">
    <property type="protein sequence ID" value="APV37404.1"/>
    <property type="molecule type" value="Genomic_DNA"/>
</dbReference>
<gene>
    <name evidence="1" type="ORF">BEN76_15905</name>
</gene>
<dbReference type="Pfam" id="PF06258">
    <property type="entry name" value="Mito_fiss_Elm1"/>
    <property type="match status" value="1"/>
</dbReference>
<sequence>MQIVYVSDGKAGHRSQALGLFGAIKRKVPHAQLQELPLDQLPVLSLIYALWTHRLSYLEHAPDYIVGVGSHTHLRVWLLGKIYPKAKTIILMKPSLPISCFDYTVVPAHDGVAASPHVLVTQGALNPLQNEQRHVTGRILIALGGSSKRHQWNEAQVLKAIEQIVQQHPQSSVILTTSRRTPENFLAHLGQQSYTARLDIYPVERTPQGWIFEQMQLADTVYVTEDSVSMIFEAQTAGCRVGVIAIDRLKSDRITDMIDQLAHDQITDVIRLLHHAAPLSEADRVASQILGLSSS</sequence>
<reference evidence="1 2" key="1">
    <citation type="submission" date="2016-08" db="EMBL/GenBank/DDBJ databases">
        <title>Complete genome sequence of Acinetobacter baylyi strain GFJ2.</title>
        <authorList>
            <person name="Tabata M."/>
            <person name="Kuboki S."/>
            <person name="Gibu N."/>
            <person name="Kinouchi Y."/>
            <person name="Vangnai A."/>
            <person name="Kasai D."/>
            <person name="Fukuda M."/>
        </authorList>
    </citation>
    <scope>NUCLEOTIDE SEQUENCE [LARGE SCALE GENOMIC DNA]</scope>
    <source>
        <strain evidence="1 2">GFJ2</strain>
    </source>
</reference>
<accession>A0A1P8EMG8</accession>
<evidence type="ECO:0000313" key="1">
    <source>
        <dbReference type="EMBL" id="APV37404.1"/>
    </source>
</evidence>
<name>A0A1P8EMG8_9GAMM</name>